<comment type="caution">
    <text evidence="5">The sequence shown here is derived from an EMBL/GenBank/DDBJ whole genome shotgun (WGS) entry which is preliminary data.</text>
</comment>
<evidence type="ECO:0000256" key="1">
    <source>
        <dbReference type="SAM" id="Phobius"/>
    </source>
</evidence>
<dbReference type="RefSeq" id="WP_166761349.1">
    <property type="nucleotide sequence ID" value="NZ_BMCJ01000001.1"/>
</dbReference>
<dbReference type="Proteomes" id="UP000619534">
    <property type="component" value="Unassembled WGS sequence"/>
</dbReference>
<organism evidence="5 6">
    <name type="scientific">Thalassobacillus devorans</name>
    <dbReference type="NCBI Taxonomy" id="279813"/>
    <lineage>
        <taxon>Bacteria</taxon>
        <taxon>Bacillati</taxon>
        <taxon>Bacillota</taxon>
        <taxon>Bacilli</taxon>
        <taxon>Bacillales</taxon>
        <taxon>Bacillaceae</taxon>
        <taxon>Thalassobacillus</taxon>
    </lineage>
</organism>
<evidence type="ECO:0000259" key="3">
    <source>
        <dbReference type="Pfam" id="PF09972"/>
    </source>
</evidence>
<feature type="domain" description="Predicted membrane protein YciQ-like C-terminal" evidence="4">
    <location>
        <begin position="292"/>
        <end position="455"/>
    </location>
</feature>
<feature type="transmembrane region" description="Helical" evidence="1">
    <location>
        <begin position="421"/>
        <end position="441"/>
    </location>
</feature>
<evidence type="ECO:0008006" key="7">
    <source>
        <dbReference type="Google" id="ProtNLM"/>
    </source>
</evidence>
<evidence type="ECO:0000313" key="6">
    <source>
        <dbReference type="Proteomes" id="UP000619534"/>
    </source>
</evidence>
<feature type="chain" id="PRO_5045314856" description="DUF2207 domain-containing protein" evidence="2">
    <location>
        <begin position="22"/>
        <end position="546"/>
    </location>
</feature>
<evidence type="ECO:0000256" key="2">
    <source>
        <dbReference type="SAM" id="SignalP"/>
    </source>
</evidence>
<protein>
    <recommendedName>
        <fullName evidence="7">DUF2207 domain-containing protein</fullName>
    </recommendedName>
</protein>
<keyword evidence="1" id="KW-0812">Transmembrane</keyword>
<feature type="domain" description="DUF2207" evidence="3">
    <location>
        <begin position="25"/>
        <end position="190"/>
    </location>
</feature>
<feature type="transmembrane region" description="Helical" evidence="1">
    <location>
        <begin position="235"/>
        <end position="255"/>
    </location>
</feature>
<dbReference type="InterPro" id="IPR018702">
    <property type="entry name" value="DUF2207"/>
</dbReference>
<dbReference type="Pfam" id="PF20990">
    <property type="entry name" value="DUF2207_C"/>
    <property type="match status" value="1"/>
</dbReference>
<gene>
    <name evidence="5" type="ORF">GCM10007216_05500</name>
</gene>
<accession>A0ABQ1NI63</accession>
<evidence type="ECO:0000259" key="4">
    <source>
        <dbReference type="Pfam" id="PF20990"/>
    </source>
</evidence>
<dbReference type="Pfam" id="PF09972">
    <property type="entry name" value="DUF2207"/>
    <property type="match status" value="1"/>
</dbReference>
<dbReference type="InterPro" id="IPR048389">
    <property type="entry name" value="YciQ-like_C"/>
</dbReference>
<proteinExistence type="predicted"/>
<dbReference type="EMBL" id="BMCJ01000001">
    <property type="protein sequence ID" value="GGC77872.1"/>
    <property type="molecule type" value="Genomic_DNA"/>
</dbReference>
<keyword evidence="6" id="KW-1185">Reference proteome</keyword>
<name>A0ABQ1NI63_9BACI</name>
<reference evidence="6" key="1">
    <citation type="journal article" date="2019" name="Int. J. Syst. Evol. Microbiol.">
        <title>The Global Catalogue of Microorganisms (GCM) 10K type strain sequencing project: providing services to taxonomists for standard genome sequencing and annotation.</title>
        <authorList>
            <consortium name="The Broad Institute Genomics Platform"/>
            <consortium name="The Broad Institute Genome Sequencing Center for Infectious Disease"/>
            <person name="Wu L."/>
            <person name="Ma J."/>
        </authorList>
    </citation>
    <scope>NUCLEOTIDE SEQUENCE [LARGE SCALE GENOMIC DNA]</scope>
    <source>
        <strain evidence="6">CCM 7282</strain>
    </source>
</reference>
<feature type="signal peptide" evidence="2">
    <location>
        <begin position="1"/>
        <end position="21"/>
    </location>
</feature>
<feature type="transmembrane region" description="Helical" evidence="1">
    <location>
        <begin position="396"/>
        <end position="415"/>
    </location>
</feature>
<sequence length="546" mass="61230">MKKLMMMMLLFVMVFPVSVFALDYEIDRTVITAELLTDGNVKVKETHTYSFEGEFNGITRTLIPKENTAIMDVHASENGKDLKVEQEDELYKVHRSGEDETVTIDIFYTIEDGGEVFQDVAQFYWPFFDESNESDYENMTITIVPPEPTEVKAAYGFDEAYNTAQVSGGGEVTFTLGKVSSGENGDIRVAYDASLFPGAPLASDKAMLETIQADKEALDEQVAAKLEQRERWNRFGPFIIGGLLLIAIVISFQAWKKRQETLQEARRQISGTGRFPKTSMSLPAMLAFSSHGQVTTKAVTPALLELVRKGHIEKLSEKEFRVVNRGTEFDHESRLIHWLFDEIGQDGKFHVDDLEVYTKKKDNHERYRKDFNAWRESVRREFRQHKLYETNTKPRWMAGIAAFVTLPFMIVFPVFGVFSWMIAAFVLFAFFLIFAIGYQPLTIEGQRIKQELQPLKLGERWKQWEEEDQIPALLYQVGMGKRNLTSQPSGAFAGSGNDWVIFMLLAATMQSSFQGADKHASVSAATGGMGSAGGGVGGGGGGSGAF</sequence>
<keyword evidence="2" id="KW-0732">Signal</keyword>
<keyword evidence="1" id="KW-1133">Transmembrane helix</keyword>
<keyword evidence="1" id="KW-0472">Membrane</keyword>
<evidence type="ECO:0000313" key="5">
    <source>
        <dbReference type="EMBL" id="GGC77872.1"/>
    </source>
</evidence>